<reference evidence="1" key="2">
    <citation type="journal article" date="2012" name="PLoS ONE">
        <title>A Deeply Branching Thermophilic Bacterium with an Ancient Acetyl-CoA Pathway Dominates a Subsurface Ecosystem.</title>
        <authorList>
            <person name="Takami H."/>
            <person name="Noguchi H."/>
            <person name="Takaki Y."/>
            <person name="Uchiyama I."/>
            <person name="Toyoda A."/>
            <person name="Nishi S."/>
            <person name="Chee G.-J."/>
            <person name="Arai W."/>
            <person name="Nunoura T."/>
            <person name="Itoh T."/>
            <person name="Hattori M."/>
            <person name="Takai K."/>
        </authorList>
    </citation>
    <scope>NUCLEOTIDE SEQUENCE</scope>
</reference>
<evidence type="ECO:0000313" key="1">
    <source>
        <dbReference type="EMBL" id="BAL55510.1"/>
    </source>
</evidence>
<protein>
    <submittedName>
        <fullName evidence="1">Uncharacterized protein</fullName>
    </submittedName>
</protein>
<gene>
    <name evidence="1" type="ORF">HGMM_F28D03C17</name>
</gene>
<proteinExistence type="predicted"/>
<accession>H5SH74</accession>
<sequence length="126" mass="14400">MVAEPHQVPFGGSPADLQSDRIPLLPGQIWAAEVRHALGERLMYLINYRPEQGWVRAFLFDPVRNRLHKLWEVATLGADRRAAIIVVAEEVLILSFDHPWLIINGQTTRLRRMPRANEPAITIPSY</sequence>
<reference evidence="1" key="1">
    <citation type="journal article" date="2005" name="Environ. Microbiol.">
        <title>Genetic and functional properties of uncultivated thermophilic crenarchaeotes from a subsurface gold mine as revealed by analysis of genome fragments.</title>
        <authorList>
            <person name="Nunoura T."/>
            <person name="Hirayama H."/>
            <person name="Takami H."/>
            <person name="Oida H."/>
            <person name="Nishi S."/>
            <person name="Shimamura S."/>
            <person name="Suzuki Y."/>
            <person name="Inagaki F."/>
            <person name="Takai K."/>
            <person name="Nealson K.H."/>
            <person name="Horikoshi K."/>
        </authorList>
    </citation>
    <scope>NUCLEOTIDE SEQUENCE</scope>
</reference>
<dbReference type="AlphaFoldDB" id="H5SH74"/>
<name>H5SH74_9BACT</name>
<organism evidence="1">
    <name type="scientific">uncultured Acidobacteriota bacterium</name>
    <dbReference type="NCBI Taxonomy" id="171953"/>
    <lineage>
        <taxon>Bacteria</taxon>
        <taxon>Pseudomonadati</taxon>
        <taxon>Acidobacteriota</taxon>
        <taxon>environmental samples</taxon>
    </lineage>
</organism>
<dbReference type="EMBL" id="AP011719">
    <property type="protein sequence ID" value="BAL55510.1"/>
    <property type="molecule type" value="Genomic_DNA"/>
</dbReference>